<keyword evidence="2" id="KW-0238">DNA-binding</keyword>
<dbReference type="Gene3D" id="1.10.10.10">
    <property type="entry name" value="Winged helix-like DNA-binding domain superfamily/Winged helix DNA-binding domain"/>
    <property type="match status" value="1"/>
</dbReference>
<dbReference type="Proteomes" id="UP000195326">
    <property type="component" value="Unassembled WGS sequence"/>
</dbReference>
<dbReference type="AlphaFoldDB" id="A0A1Y4LDW7"/>
<organism evidence="5 6">
    <name type="scientific">Butyricicoccus pullicaecorum</name>
    <dbReference type="NCBI Taxonomy" id="501571"/>
    <lineage>
        <taxon>Bacteria</taxon>
        <taxon>Bacillati</taxon>
        <taxon>Bacillota</taxon>
        <taxon>Clostridia</taxon>
        <taxon>Eubacteriales</taxon>
        <taxon>Butyricicoccaceae</taxon>
        <taxon>Butyricicoccus</taxon>
    </lineage>
</organism>
<dbReference type="PROSITE" id="PS50995">
    <property type="entry name" value="HTH_MARR_2"/>
    <property type="match status" value="1"/>
</dbReference>
<dbReference type="PANTHER" id="PTHR42756:SF1">
    <property type="entry name" value="TRANSCRIPTIONAL REPRESSOR OF EMRAB OPERON"/>
    <property type="match status" value="1"/>
</dbReference>
<evidence type="ECO:0000313" key="5">
    <source>
        <dbReference type="EMBL" id="OUP54898.1"/>
    </source>
</evidence>
<dbReference type="SUPFAM" id="SSF46785">
    <property type="entry name" value="Winged helix' DNA-binding domain"/>
    <property type="match status" value="1"/>
</dbReference>
<name>A0A1Y4LDW7_9FIRM</name>
<gene>
    <name evidence="5" type="ORF">B5F15_15820</name>
</gene>
<evidence type="ECO:0000313" key="6">
    <source>
        <dbReference type="Proteomes" id="UP000195326"/>
    </source>
</evidence>
<comment type="caution">
    <text evidence="5">The sequence shown here is derived from an EMBL/GenBank/DDBJ whole genome shotgun (WGS) entry which is preliminary data.</text>
</comment>
<sequence length="151" mass="17070">MESEHLIGYTIRALSNLFRRQLMSHQPPDGKPCSETAGMIMGYLCEHVGDQLCQHDIEQVFCIRRSTASRFLIALEKEEMIERVSAPNDARRKIIVPTEKALAIHAQFIAQRDALEAQIIRGIPREEVDAFLATAKKIQANLAELPQQKTC</sequence>
<feature type="domain" description="HTH marR-type" evidence="4">
    <location>
        <begin position="4"/>
        <end position="140"/>
    </location>
</feature>
<dbReference type="InterPro" id="IPR000835">
    <property type="entry name" value="HTH_MarR-typ"/>
</dbReference>
<proteinExistence type="predicted"/>
<keyword evidence="3" id="KW-0804">Transcription</keyword>
<dbReference type="InterPro" id="IPR036388">
    <property type="entry name" value="WH-like_DNA-bd_sf"/>
</dbReference>
<dbReference type="EMBL" id="NFKL01000035">
    <property type="protein sequence ID" value="OUP54898.1"/>
    <property type="molecule type" value="Genomic_DNA"/>
</dbReference>
<dbReference type="RefSeq" id="WP_087416005.1">
    <property type="nucleotide sequence ID" value="NZ_NFKL01000035.1"/>
</dbReference>
<evidence type="ECO:0000256" key="2">
    <source>
        <dbReference type="ARBA" id="ARBA00023125"/>
    </source>
</evidence>
<dbReference type="Pfam" id="PF01047">
    <property type="entry name" value="MarR"/>
    <property type="match status" value="1"/>
</dbReference>
<dbReference type="GO" id="GO:0003700">
    <property type="term" value="F:DNA-binding transcription factor activity"/>
    <property type="evidence" value="ECO:0007669"/>
    <property type="project" value="InterPro"/>
</dbReference>
<keyword evidence="1" id="KW-0805">Transcription regulation</keyword>
<protein>
    <recommendedName>
        <fullName evidence="4">HTH marR-type domain-containing protein</fullName>
    </recommendedName>
</protein>
<reference evidence="6" key="1">
    <citation type="submission" date="2017-04" db="EMBL/GenBank/DDBJ databases">
        <title>Function of individual gut microbiota members based on whole genome sequencing of pure cultures obtained from chicken caecum.</title>
        <authorList>
            <person name="Medvecky M."/>
            <person name="Cejkova D."/>
            <person name="Polansky O."/>
            <person name="Karasova D."/>
            <person name="Kubasova T."/>
            <person name="Cizek A."/>
            <person name="Rychlik I."/>
        </authorList>
    </citation>
    <scope>NUCLEOTIDE SEQUENCE [LARGE SCALE GENOMIC DNA]</scope>
    <source>
        <strain evidence="6">An179</strain>
    </source>
</reference>
<dbReference type="SMART" id="SM00347">
    <property type="entry name" value="HTH_MARR"/>
    <property type="match status" value="1"/>
</dbReference>
<evidence type="ECO:0000256" key="1">
    <source>
        <dbReference type="ARBA" id="ARBA00023015"/>
    </source>
</evidence>
<dbReference type="PANTHER" id="PTHR42756">
    <property type="entry name" value="TRANSCRIPTIONAL REGULATOR, MARR"/>
    <property type="match status" value="1"/>
</dbReference>
<dbReference type="InterPro" id="IPR036390">
    <property type="entry name" value="WH_DNA-bd_sf"/>
</dbReference>
<dbReference type="GO" id="GO:0003677">
    <property type="term" value="F:DNA binding"/>
    <property type="evidence" value="ECO:0007669"/>
    <property type="project" value="UniProtKB-KW"/>
</dbReference>
<dbReference type="STRING" id="501571.GCA_900143195_02989"/>
<evidence type="ECO:0000259" key="4">
    <source>
        <dbReference type="PROSITE" id="PS50995"/>
    </source>
</evidence>
<evidence type="ECO:0000256" key="3">
    <source>
        <dbReference type="ARBA" id="ARBA00023163"/>
    </source>
</evidence>
<accession>A0A1Y4LDW7</accession>
<dbReference type="PRINTS" id="PR00598">
    <property type="entry name" value="HTHMARR"/>
</dbReference>